<dbReference type="AlphaFoldDB" id="A0A853FD47"/>
<feature type="domain" description="Hydantoinase B/oxoprolinase" evidence="1">
    <location>
        <begin position="16"/>
        <end position="534"/>
    </location>
</feature>
<evidence type="ECO:0000313" key="2">
    <source>
        <dbReference type="EMBL" id="NYT36461.1"/>
    </source>
</evidence>
<dbReference type="GO" id="GO:0005829">
    <property type="term" value="C:cytosol"/>
    <property type="evidence" value="ECO:0007669"/>
    <property type="project" value="TreeGrafter"/>
</dbReference>
<reference evidence="2 3" key="1">
    <citation type="submission" date="2020-07" db="EMBL/GenBank/DDBJ databases">
        <title>Taxonomic revisions and descriptions of new bacterial species based on genomic comparisons in the high-G+C-content subgroup of the family Alcaligenaceae.</title>
        <authorList>
            <person name="Szabo A."/>
            <person name="Felfoldi T."/>
        </authorList>
    </citation>
    <scope>NUCLEOTIDE SEQUENCE [LARGE SCALE GENOMIC DNA]</scope>
    <source>
        <strain evidence="2 3">DSM 25264</strain>
    </source>
</reference>
<dbReference type="EMBL" id="JACCEW010000002">
    <property type="protein sequence ID" value="NYT36461.1"/>
    <property type="molecule type" value="Genomic_DNA"/>
</dbReference>
<comment type="caution">
    <text evidence="2">The sequence shown here is derived from an EMBL/GenBank/DDBJ whole genome shotgun (WGS) entry which is preliminary data.</text>
</comment>
<proteinExistence type="predicted"/>
<protein>
    <submittedName>
        <fullName evidence="2">Hydantoinase B/oxoprolinase family protein</fullName>
    </submittedName>
</protein>
<name>A0A853FD47_9BURK</name>
<dbReference type="Proteomes" id="UP000580517">
    <property type="component" value="Unassembled WGS sequence"/>
</dbReference>
<keyword evidence="3" id="KW-1185">Reference proteome</keyword>
<dbReference type="OrthoDB" id="8612863at2"/>
<dbReference type="GO" id="GO:0017168">
    <property type="term" value="F:5-oxoprolinase (ATP-hydrolyzing) activity"/>
    <property type="evidence" value="ECO:0007669"/>
    <property type="project" value="TreeGrafter"/>
</dbReference>
<dbReference type="Pfam" id="PF02538">
    <property type="entry name" value="Hydantoinase_B"/>
    <property type="match status" value="1"/>
</dbReference>
<dbReference type="InterPro" id="IPR003692">
    <property type="entry name" value="Hydantoinase_B"/>
</dbReference>
<dbReference type="PANTHER" id="PTHR11365">
    <property type="entry name" value="5-OXOPROLINASE RELATED"/>
    <property type="match status" value="1"/>
</dbReference>
<dbReference type="RefSeq" id="WP_129968437.1">
    <property type="nucleotide sequence ID" value="NZ_JACCEW010000002.1"/>
</dbReference>
<organism evidence="2 3">
    <name type="scientific">Allopusillimonas soli</name>
    <dbReference type="NCBI Taxonomy" id="659016"/>
    <lineage>
        <taxon>Bacteria</taxon>
        <taxon>Pseudomonadati</taxon>
        <taxon>Pseudomonadota</taxon>
        <taxon>Betaproteobacteria</taxon>
        <taxon>Burkholderiales</taxon>
        <taxon>Alcaligenaceae</taxon>
        <taxon>Allopusillimonas</taxon>
    </lineage>
</organism>
<evidence type="ECO:0000313" key="3">
    <source>
        <dbReference type="Proteomes" id="UP000580517"/>
    </source>
</evidence>
<sequence length="572" mass="61698">MSDVSTVTSVTKPNIDAVTISVLWSSLVAITEEMGTALRNSAYSAAVREGDDFSTGLFDRHGRLIAQGNFTPGHLGAMPYVLENVEHYFPRKEMRPGDGFLLNDSQLGSGHFPDCFLVTPIFDGSVLIGYSVTIAHQVDVGGAAAGSQMVQGVSEAFQEGLRILPTRVMANYQFDDNVIRLILGNVRMPEIMLGDLTAQKNANLSGAQQFLDLYKRHGEEVFDGTVSIILERTEADMRERLLSLPQGSFSFDDYLDDAGPGTEPVCIAVDIEVRNGEIVLDFSRSSDQVDAAINSYINYTRAYSYFAIKVLTQATLPQNAGAISPIKIRSREGSFMNPCFPAPSGGRATVQVRIYEVINGALSKAVPNRVLAGFSHWSNPNIGGIDPNTGSPFVYYDLIMGGYGAMSCKDGAEAMAPVMNCANIPIEMHELTCPVRILRFGFITDSGGAGQYRGGCGIQKDVELLADKGKLTLLSDRHVFAPYGLEGGMPGGIGKTTLLRNGKPRELGSKEVMDLRRGDIVCFNTSGAGGHGDPSLRSPALIAQDIEEGYFSMELSESTYGKESLSLATNKD</sequence>
<dbReference type="PANTHER" id="PTHR11365:SF23">
    <property type="entry name" value="HYPOTHETICAL 5-OXOPROLINASE (EUROFUNG)-RELATED"/>
    <property type="match status" value="1"/>
</dbReference>
<dbReference type="InterPro" id="IPR045079">
    <property type="entry name" value="Oxoprolinase-like"/>
</dbReference>
<accession>A0A853FD47</accession>
<dbReference type="GO" id="GO:0006749">
    <property type="term" value="P:glutathione metabolic process"/>
    <property type="evidence" value="ECO:0007669"/>
    <property type="project" value="TreeGrafter"/>
</dbReference>
<evidence type="ECO:0000259" key="1">
    <source>
        <dbReference type="Pfam" id="PF02538"/>
    </source>
</evidence>
<gene>
    <name evidence="2" type="ORF">H0A68_06215</name>
</gene>